<protein>
    <submittedName>
        <fullName evidence="4">Ankyrin repeat domain-containing protein</fullName>
    </submittedName>
</protein>
<evidence type="ECO:0000313" key="4">
    <source>
        <dbReference type="EMBL" id="MBK4738420.1"/>
    </source>
</evidence>
<feature type="repeat" description="ANK" evidence="3">
    <location>
        <begin position="123"/>
        <end position="156"/>
    </location>
</feature>
<dbReference type="PRINTS" id="PR01415">
    <property type="entry name" value="ANKYRIN"/>
</dbReference>
<dbReference type="Gene3D" id="1.25.40.20">
    <property type="entry name" value="Ankyrin repeat-containing domain"/>
    <property type="match status" value="2"/>
</dbReference>
<sequence length="277" mass="29396">MSEQQPNQNMSKAVQSPDECLVAAAHAGDLPAVQQAITDGANINAKVVTDRFRGEKFQSTALHLAVLYAHEAVAAYLLEKGADANVLDSAGRAPLHLAIIARQTNFVRMLLNAGADVNLKDAKGYSPLHSISSAGDSTETVDLLLERGADVNAADNGGVTPIFDAVYNAQPVLVKKLLEHGAMFNAFDNNGEQPIHFANRDNLKEHGKAERTVECLALLLEAGASADAPDRHGKTLVEQCENDARIAELVAVFEAKGGVDAALAKIRREGPQGDSDD</sequence>
<evidence type="ECO:0000313" key="5">
    <source>
        <dbReference type="Proteomes" id="UP000622890"/>
    </source>
</evidence>
<dbReference type="AlphaFoldDB" id="A0A934SXM1"/>
<dbReference type="EMBL" id="JAEPBG010000021">
    <property type="protein sequence ID" value="MBK4738420.1"/>
    <property type="molecule type" value="Genomic_DNA"/>
</dbReference>
<feature type="repeat" description="ANK" evidence="3">
    <location>
        <begin position="157"/>
        <end position="189"/>
    </location>
</feature>
<evidence type="ECO:0000256" key="2">
    <source>
        <dbReference type="ARBA" id="ARBA00023043"/>
    </source>
</evidence>
<dbReference type="PROSITE" id="PS50297">
    <property type="entry name" value="ANK_REP_REGION"/>
    <property type="match status" value="3"/>
</dbReference>
<dbReference type="InterPro" id="IPR002110">
    <property type="entry name" value="Ankyrin_rpt"/>
</dbReference>
<comment type="caution">
    <text evidence="4">The sequence shown here is derived from an EMBL/GenBank/DDBJ whole genome shotgun (WGS) entry which is preliminary data.</text>
</comment>
<dbReference type="SUPFAM" id="SSF48403">
    <property type="entry name" value="Ankyrin repeat"/>
    <property type="match status" value="1"/>
</dbReference>
<gene>
    <name evidence="4" type="ORF">JJB74_27680</name>
</gene>
<accession>A0A934SXM1</accession>
<dbReference type="InterPro" id="IPR036770">
    <property type="entry name" value="Ankyrin_rpt-contain_sf"/>
</dbReference>
<keyword evidence="5" id="KW-1185">Reference proteome</keyword>
<evidence type="ECO:0000256" key="3">
    <source>
        <dbReference type="PROSITE-ProRule" id="PRU00023"/>
    </source>
</evidence>
<dbReference type="PROSITE" id="PS50088">
    <property type="entry name" value="ANK_REPEAT"/>
    <property type="match status" value="5"/>
</dbReference>
<organism evidence="4 5">
    <name type="scientific">Noviherbaspirillum pedocola</name>
    <dbReference type="NCBI Taxonomy" id="2801341"/>
    <lineage>
        <taxon>Bacteria</taxon>
        <taxon>Pseudomonadati</taxon>
        <taxon>Pseudomonadota</taxon>
        <taxon>Betaproteobacteria</taxon>
        <taxon>Burkholderiales</taxon>
        <taxon>Oxalobacteraceae</taxon>
        <taxon>Noviherbaspirillum</taxon>
    </lineage>
</organism>
<dbReference type="SMART" id="SM00248">
    <property type="entry name" value="ANK"/>
    <property type="match status" value="6"/>
</dbReference>
<proteinExistence type="predicted"/>
<keyword evidence="2 3" id="KW-0040">ANK repeat</keyword>
<dbReference type="Proteomes" id="UP000622890">
    <property type="component" value="Unassembled WGS sequence"/>
</dbReference>
<evidence type="ECO:0000256" key="1">
    <source>
        <dbReference type="ARBA" id="ARBA00022737"/>
    </source>
</evidence>
<reference evidence="4" key="1">
    <citation type="submission" date="2021-01" db="EMBL/GenBank/DDBJ databases">
        <title>Genome sequence of strain Noviherbaspirillum sp. DKR-6.</title>
        <authorList>
            <person name="Chaudhary D.K."/>
        </authorList>
    </citation>
    <scope>NUCLEOTIDE SEQUENCE</scope>
    <source>
        <strain evidence="4">DKR-6</strain>
    </source>
</reference>
<name>A0A934SXM1_9BURK</name>
<keyword evidence="1" id="KW-0677">Repeat</keyword>
<dbReference type="Pfam" id="PF12796">
    <property type="entry name" value="Ank_2"/>
    <property type="match status" value="2"/>
</dbReference>
<dbReference type="RefSeq" id="WP_200597634.1">
    <property type="nucleotide sequence ID" value="NZ_JAEPBG010000021.1"/>
</dbReference>
<dbReference type="PANTHER" id="PTHR24171">
    <property type="entry name" value="ANKYRIN REPEAT DOMAIN-CONTAINING PROTEIN 39-RELATED"/>
    <property type="match status" value="1"/>
</dbReference>
<feature type="repeat" description="ANK" evidence="3">
    <location>
        <begin position="57"/>
        <end position="89"/>
    </location>
</feature>
<feature type="repeat" description="ANK" evidence="3">
    <location>
        <begin position="90"/>
        <end position="122"/>
    </location>
</feature>
<feature type="repeat" description="ANK" evidence="3">
    <location>
        <begin position="190"/>
        <end position="231"/>
    </location>
</feature>